<keyword evidence="2" id="KW-1185">Reference proteome</keyword>
<proteinExistence type="predicted"/>
<accession>A0ABX5B8G3</accession>
<comment type="caution">
    <text evidence="1">The sequence shown here is derived from an EMBL/GenBank/DDBJ whole genome shotgun (WGS) entry which is preliminary data.</text>
</comment>
<dbReference type="EMBL" id="JJMJ01000028">
    <property type="protein sequence ID" value="PPS22938.1"/>
    <property type="molecule type" value="Genomic_DNA"/>
</dbReference>
<organism evidence="1 2">
    <name type="scientific">Brachyspira murdochii</name>
    <dbReference type="NCBI Taxonomy" id="84378"/>
    <lineage>
        <taxon>Bacteria</taxon>
        <taxon>Pseudomonadati</taxon>
        <taxon>Spirochaetota</taxon>
        <taxon>Spirochaetia</taxon>
        <taxon>Brachyspirales</taxon>
        <taxon>Brachyspiraceae</taxon>
        <taxon>Brachyspira</taxon>
    </lineage>
</organism>
<dbReference type="Proteomes" id="UP000238924">
    <property type="component" value="Unassembled WGS sequence"/>
</dbReference>
<evidence type="ECO:0000313" key="2">
    <source>
        <dbReference type="Proteomes" id="UP000238924"/>
    </source>
</evidence>
<protein>
    <submittedName>
        <fullName evidence="1">Uncharacterized protein</fullName>
    </submittedName>
</protein>
<dbReference type="RefSeq" id="WP_104617902.1">
    <property type="nucleotide sequence ID" value="NZ_JJMJ01000028.1"/>
</dbReference>
<name>A0ABX5B8G3_9SPIR</name>
<reference evidence="1 2" key="1">
    <citation type="submission" date="2014-04" db="EMBL/GenBank/DDBJ databases">
        <title>Whole genome sequence of 'Brachyspira hampsonii' D13-03603F2.</title>
        <authorList>
            <person name="Patterson A.H."/>
            <person name="Chaban B."/>
            <person name="Fernando C."/>
            <person name="Harding J.C."/>
            <person name="Hill J.E."/>
        </authorList>
    </citation>
    <scope>NUCLEOTIDE SEQUENCE [LARGE SCALE GENOMIC DNA]</scope>
    <source>
        <strain evidence="1 2">D13-03603F2</strain>
    </source>
</reference>
<sequence>MSNIVIDNINSNIDYTLTINHDFLLNILSMIINKDNDNKCTLEIYKKSDPIKIIYNNNIFVIMPFAIDNMEEINQYLEEFITNIDIKEVQAKETEEHKETETIKIKQTRQHRRFIEREKAKKHIVRFIDYINSIKVIDYKAIELIKYINKLSITDDEKISLFNIKYNKYRKPYTWHITYTTKIDILKTA</sequence>
<evidence type="ECO:0000313" key="1">
    <source>
        <dbReference type="EMBL" id="PPS22938.1"/>
    </source>
</evidence>
<gene>
    <name evidence="1" type="ORF">DJ52_01715</name>
</gene>